<dbReference type="InterPro" id="IPR000089">
    <property type="entry name" value="Biotin_lipoyl"/>
</dbReference>
<dbReference type="SUPFAM" id="SSF47005">
    <property type="entry name" value="Peripheral subunit-binding domain of 2-oxo acid dehydrogenase complex"/>
    <property type="match status" value="1"/>
</dbReference>
<evidence type="ECO:0000256" key="1">
    <source>
        <dbReference type="ARBA" id="ARBA00001938"/>
    </source>
</evidence>
<keyword evidence="4 6" id="KW-0450">Lipoyl</keyword>
<dbReference type="SUPFAM" id="SSF52777">
    <property type="entry name" value="CoA-dependent acyltransferases"/>
    <property type="match status" value="1"/>
</dbReference>
<dbReference type="PROSITE" id="PS50968">
    <property type="entry name" value="BIOTINYL_LIPOYL"/>
    <property type="match status" value="1"/>
</dbReference>
<dbReference type="InterPro" id="IPR050743">
    <property type="entry name" value="2-oxoacid_DH_E2_comp"/>
</dbReference>
<dbReference type="InterPro" id="IPR036625">
    <property type="entry name" value="E3-bd_dom_sf"/>
</dbReference>
<gene>
    <name evidence="9" type="ORF">NE686_09815</name>
</gene>
<dbReference type="CDD" id="cd06849">
    <property type="entry name" value="lipoyl_domain"/>
    <property type="match status" value="1"/>
</dbReference>
<name>A0ABT1SA64_9FIRM</name>
<feature type="domain" description="Peripheral subunit-binding (PSBD)" evidence="8">
    <location>
        <begin position="121"/>
        <end position="158"/>
    </location>
</feature>
<reference evidence="9 10" key="1">
    <citation type="submission" date="2022-06" db="EMBL/GenBank/DDBJ databases">
        <title>Isolation of gut microbiota from human fecal samples.</title>
        <authorList>
            <person name="Pamer E.G."/>
            <person name="Barat B."/>
            <person name="Waligurski E."/>
            <person name="Medina S."/>
            <person name="Paddock L."/>
            <person name="Mostad J."/>
        </authorList>
    </citation>
    <scope>NUCLEOTIDE SEQUENCE [LARGE SCALE GENOMIC DNA]</scope>
    <source>
        <strain evidence="9 10">DFI.7.95</strain>
    </source>
</reference>
<organism evidence="9 10">
    <name type="scientific">Tissierella carlieri</name>
    <dbReference type="NCBI Taxonomy" id="689904"/>
    <lineage>
        <taxon>Bacteria</taxon>
        <taxon>Bacillati</taxon>
        <taxon>Bacillota</taxon>
        <taxon>Tissierellia</taxon>
        <taxon>Tissierellales</taxon>
        <taxon>Tissierellaceae</taxon>
        <taxon>Tissierella</taxon>
    </lineage>
</organism>
<dbReference type="InterPro" id="IPR004167">
    <property type="entry name" value="PSBD"/>
</dbReference>
<dbReference type="Pfam" id="PF02817">
    <property type="entry name" value="E3_binding"/>
    <property type="match status" value="1"/>
</dbReference>
<dbReference type="RefSeq" id="WP_256311379.1">
    <property type="nucleotide sequence ID" value="NZ_JANGAC010000006.1"/>
</dbReference>
<comment type="cofactor">
    <cofactor evidence="1 6">
        <name>(R)-lipoate</name>
        <dbReference type="ChEBI" id="CHEBI:83088"/>
    </cofactor>
</comment>
<dbReference type="Gene3D" id="4.10.320.10">
    <property type="entry name" value="E3-binding domain"/>
    <property type="match status" value="2"/>
</dbReference>
<evidence type="ECO:0000256" key="6">
    <source>
        <dbReference type="RuleBase" id="RU003423"/>
    </source>
</evidence>
<dbReference type="EMBL" id="JANGAC010000006">
    <property type="protein sequence ID" value="MCQ4923382.1"/>
    <property type="molecule type" value="Genomic_DNA"/>
</dbReference>
<accession>A0ABT1SA64</accession>
<dbReference type="PROSITE" id="PS51826">
    <property type="entry name" value="PSBD"/>
    <property type="match status" value="2"/>
</dbReference>
<evidence type="ECO:0000256" key="5">
    <source>
        <dbReference type="ARBA" id="ARBA00023315"/>
    </source>
</evidence>
<keyword evidence="10" id="KW-1185">Reference proteome</keyword>
<sequence length="433" mass="48212">MAKQITMPKLGLTMKSGRIVKWYKSENDPVNKGDKLYSVETDKLTNDIESTESGALLKIIADVGDTVPCLEPVCIIGEVNEDISQLLTIEKNEKIEVKDEKIETKTLEVKDIKKDDGGRIKISPAAKKLAIENDVDFSKVMGSGPNGRIILEDIEKFIENRNKIKITPAAQKMAEKYSIDPSEINKDDRIRKEDILKFRMEKNLIESASPVEERAPMTGMRKIIAERMSDSWNISPAVTFDIRVDITKLKEIREQLKKTVNITYTDLIVKIVSKVLLDFPLLNSTVDGEEIILRNYVNMGVAVALEEGLLVPVVKYSNIKGLEQISAEIKELSYKAKNNQLTTDEITGGTFTISNIGMFGIESFSPIINQPEVGILGINAIVETPVVENGNIVIRPLMNLSLTADHRVVDGAVAAQFLSKLKEYIENPALLLL</sequence>
<comment type="similarity">
    <text evidence="2 6">Belongs to the 2-oxoacid dehydrogenase family.</text>
</comment>
<dbReference type="InterPro" id="IPR001078">
    <property type="entry name" value="2-oxoacid_DH_actylTfrase"/>
</dbReference>
<dbReference type="PANTHER" id="PTHR43178">
    <property type="entry name" value="DIHYDROLIPOAMIDE ACETYLTRANSFERASE COMPONENT OF PYRUVATE DEHYDROGENASE COMPLEX"/>
    <property type="match status" value="1"/>
</dbReference>
<evidence type="ECO:0000256" key="2">
    <source>
        <dbReference type="ARBA" id="ARBA00007317"/>
    </source>
</evidence>
<dbReference type="SUPFAM" id="SSF51230">
    <property type="entry name" value="Single hybrid motif"/>
    <property type="match status" value="1"/>
</dbReference>
<evidence type="ECO:0000256" key="4">
    <source>
        <dbReference type="ARBA" id="ARBA00022823"/>
    </source>
</evidence>
<dbReference type="InterPro" id="IPR011053">
    <property type="entry name" value="Single_hybrid_motif"/>
</dbReference>
<dbReference type="Pfam" id="PF00198">
    <property type="entry name" value="2-oxoacid_dh"/>
    <property type="match status" value="1"/>
</dbReference>
<dbReference type="EC" id="2.3.1.-" evidence="6"/>
<proteinExistence type="inferred from homology"/>
<keyword evidence="3 6" id="KW-0808">Transferase</keyword>
<evidence type="ECO:0000313" key="10">
    <source>
        <dbReference type="Proteomes" id="UP001524478"/>
    </source>
</evidence>
<evidence type="ECO:0000256" key="3">
    <source>
        <dbReference type="ARBA" id="ARBA00022679"/>
    </source>
</evidence>
<evidence type="ECO:0000259" key="7">
    <source>
        <dbReference type="PROSITE" id="PS50968"/>
    </source>
</evidence>
<comment type="caution">
    <text evidence="9">The sequence shown here is derived from an EMBL/GenBank/DDBJ whole genome shotgun (WGS) entry which is preliminary data.</text>
</comment>
<dbReference type="InterPro" id="IPR023213">
    <property type="entry name" value="CAT-like_dom_sf"/>
</dbReference>
<feature type="domain" description="Lipoyl-binding" evidence="7">
    <location>
        <begin position="2"/>
        <end position="77"/>
    </location>
</feature>
<evidence type="ECO:0000313" key="9">
    <source>
        <dbReference type="EMBL" id="MCQ4923382.1"/>
    </source>
</evidence>
<dbReference type="Gene3D" id="3.30.559.10">
    <property type="entry name" value="Chloramphenicol acetyltransferase-like domain"/>
    <property type="match status" value="1"/>
</dbReference>
<dbReference type="PANTHER" id="PTHR43178:SF5">
    <property type="entry name" value="LIPOAMIDE ACYLTRANSFERASE COMPONENT OF BRANCHED-CHAIN ALPHA-KETO ACID DEHYDROGENASE COMPLEX, MITOCHONDRIAL"/>
    <property type="match status" value="1"/>
</dbReference>
<dbReference type="Gene3D" id="2.40.50.100">
    <property type="match status" value="1"/>
</dbReference>
<dbReference type="Proteomes" id="UP001524478">
    <property type="component" value="Unassembled WGS sequence"/>
</dbReference>
<evidence type="ECO:0000259" key="8">
    <source>
        <dbReference type="PROSITE" id="PS51826"/>
    </source>
</evidence>
<dbReference type="Pfam" id="PF00364">
    <property type="entry name" value="Biotin_lipoyl"/>
    <property type="match status" value="1"/>
</dbReference>
<keyword evidence="5 6" id="KW-0012">Acyltransferase</keyword>
<protein>
    <recommendedName>
        <fullName evidence="6">Dihydrolipoamide acetyltransferase component of pyruvate dehydrogenase complex</fullName>
        <ecNumber evidence="6">2.3.1.-</ecNumber>
    </recommendedName>
</protein>
<feature type="domain" description="Peripheral subunit-binding (PSBD)" evidence="8">
    <location>
        <begin position="165"/>
        <end position="199"/>
    </location>
</feature>